<dbReference type="GO" id="GO:0016020">
    <property type="term" value="C:membrane"/>
    <property type="evidence" value="ECO:0007669"/>
    <property type="project" value="TreeGrafter"/>
</dbReference>
<dbReference type="InterPro" id="IPR036865">
    <property type="entry name" value="CRAL-TRIO_dom_sf"/>
</dbReference>
<dbReference type="SUPFAM" id="SSF46938">
    <property type="entry name" value="CRAL/TRIO N-terminal domain"/>
    <property type="match status" value="1"/>
</dbReference>
<dbReference type="InterPro" id="IPR036273">
    <property type="entry name" value="CRAL/TRIO_N_dom_sf"/>
</dbReference>
<dbReference type="InterPro" id="IPR001251">
    <property type="entry name" value="CRAL-TRIO_dom"/>
</dbReference>
<dbReference type="PROSITE" id="PS50191">
    <property type="entry name" value="CRAL_TRIO"/>
    <property type="match status" value="1"/>
</dbReference>
<dbReference type="CDD" id="cd00170">
    <property type="entry name" value="SEC14"/>
    <property type="match status" value="1"/>
</dbReference>
<dbReference type="PANTHER" id="PTHR10174:SF212">
    <property type="entry name" value="MIP26555P1"/>
    <property type="match status" value="1"/>
</dbReference>
<evidence type="ECO:0000259" key="1">
    <source>
        <dbReference type="PROSITE" id="PS50191"/>
    </source>
</evidence>
<dbReference type="EMBL" id="GIIL01005992">
    <property type="protein sequence ID" value="NOV49718.1"/>
    <property type="molecule type" value="Transcribed_RNA"/>
</dbReference>
<dbReference type="SMART" id="SM01100">
    <property type="entry name" value="CRAL_TRIO_N"/>
    <property type="match status" value="1"/>
</dbReference>
<feature type="domain" description="CRAL-TRIO" evidence="1">
    <location>
        <begin position="99"/>
        <end position="265"/>
    </location>
</feature>
<dbReference type="Gene3D" id="3.40.525.10">
    <property type="entry name" value="CRAL-TRIO lipid binding domain"/>
    <property type="match status" value="1"/>
</dbReference>
<accession>A0A6M2DXD0</accession>
<dbReference type="SUPFAM" id="SSF52087">
    <property type="entry name" value="CRAL/TRIO domain"/>
    <property type="match status" value="1"/>
</dbReference>
<organism evidence="2">
    <name type="scientific">Xenopsylla cheopis</name>
    <name type="common">Oriental rat flea</name>
    <name type="synonym">Pulex cheopis</name>
    <dbReference type="NCBI Taxonomy" id="163159"/>
    <lineage>
        <taxon>Eukaryota</taxon>
        <taxon>Metazoa</taxon>
        <taxon>Ecdysozoa</taxon>
        <taxon>Arthropoda</taxon>
        <taxon>Hexapoda</taxon>
        <taxon>Insecta</taxon>
        <taxon>Pterygota</taxon>
        <taxon>Neoptera</taxon>
        <taxon>Endopterygota</taxon>
        <taxon>Siphonaptera</taxon>
        <taxon>Pulicidae</taxon>
        <taxon>Xenopsyllinae</taxon>
        <taxon>Xenopsylla</taxon>
    </lineage>
</organism>
<dbReference type="InterPro" id="IPR011074">
    <property type="entry name" value="CRAL/TRIO_N_dom"/>
</dbReference>
<reference evidence="2" key="1">
    <citation type="submission" date="2020-03" db="EMBL/GenBank/DDBJ databases">
        <title>Transcriptomic Profiling of the Digestive Tract of the Rat Flea, Xenopsylla cheopis, Following Blood Feeding and Infection with Yersinia pestis.</title>
        <authorList>
            <person name="Bland D.M."/>
            <person name="Martens C.A."/>
            <person name="Virtaneva K."/>
            <person name="Kanakabandi K."/>
            <person name="Long D."/>
            <person name="Rosenke R."/>
            <person name="Saturday G.A."/>
            <person name="Hoyt F.H."/>
            <person name="Bruno D.P."/>
            <person name="Ribeiro J.M.C."/>
            <person name="Hinnebusch J."/>
        </authorList>
    </citation>
    <scope>NUCLEOTIDE SEQUENCE</scope>
</reference>
<dbReference type="PRINTS" id="PR00180">
    <property type="entry name" value="CRETINALDHBP"/>
</dbReference>
<evidence type="ECO:0000313" key="2">
    <source>
        <dbReference type="EMBL" id="NOV49718.1"/>
    </source>
</evidence>
<dbReference type="PANTHER" id="PTHR10174">
    <property type="entry name" value="ALPHA-TOCOPHEROL TRANSFER PROTEIN-RELATED"/>
    <property type="match status" value="1"/>
</dbReference>
<dbReference type="Gene3D" id="1.10.8.20">
    <property type="entry name" value="N-terminal domain of phosphatidylinositol transfer protein sec14p"/>
    <property type="match status" value="1"/>
</dbReference>
<proteinExistence type="predicted"/>
<dbReference type="SMART" id="SM00516">
    <property type="entry name" value="SEC14"/>
    <property type="match status" value="1"/>
</dbReference>
<dbReference type="AlphaFoldDB" id="A0A6M2DXD0"/>
<dbReference type="GO" id="GO:1902936">
    <property type="term" value="F:phosphatidylinositol bisphosphate binding"/>
    <property type="evidence" value="ECO:0007669"/>
    <property type="project" value="TreeGrafter"/>
</dbReference>
<sequence length="292" mass="34235">MYQQPINEGFAINTSAPSAQTMDIAAKELRETPEVRQAAIVELRELLANAKDLNYRDDDEFLIIFLRPCKFYAKSALELMRRIAQFRVDHHSILNNLMPEDEKVAFCENDVVNVLTNRDQLGRRVLIVNAGAKWNTKNVNSDQMFRMFYLIHEAAMLEPETQVRGVVVIMDFEGLGMKQVTSMSPAFSMRLLSFIQDAMPLRMKEVHFVKQPFLFNMVWNMFKPFVKEKLRKRLYFHGSKMHELHKYIAPSHLPKNYEGLLPEIDYGGKDWYPVITDYEDHIKKWNSYGFKK</sequence>
<protein>
    <submittedName>
        <fullName evidence="2">Putative phosphatidylinositol transfer protein sec14</fullName>
    </submittedName>
</protein>
<dbReference type="Pfam" id="PF00650">
    <property type="entry name" value="CRAL_TRIO"/>
    <property type="match status" value="1"/>
</dbReference>
<dbReference type="Gene3D" id="1.20.5.1200">
    <property type="entry name" value="Alpha-tocopherol transfer"/>
    <property type="match status" value="1"/>
</dbReference>
<name>A0A6M2DXD0_XENCH</name>